<evidence type="ECO:0000313" key="2">
    <source>
        <dbReference type="Proteomes" id="UP000593567"/>
    </source>
</evidence>
<dbReference type="EMBL" id="VXIV02001944">
    <property type="protein sequence ID" value="KAF6028524.1"/>
    <property type="molecule type" value="Genomic_DNA"/>
</dbReference>
<accession>A0A7J7JS91</accession>
<reference evidence="1" key="1">
    <citation type="submission" date="2020-06" db="EMBL/GenBank/DDBJ databases">
        <title>Draft genome of Bugula neritina, a colonial animal packing powerful symbionts and potential medicines.</title>
        <authorList>
            <person name="Rayko M."/>
        </authorList>
    </citation>
    <scope>NUCLEOTIDE SEQUENCE [LARGE SCALE GENOMIC DNA]</scope>
    <source>
        <strain evidence="1">Kwan_BN1</strain>
    </source>
</reference>
<sequence length="73" mass="8775">MCHSIVIVRHNCYIILNNLYIYCICVQKYNKIITLHFEKRFSFTTNMKLRVTLSCTSFVFTLEFTVKLYNILL</sequence>
<organism evidence="1 2">
    <name type="scientific">Bugula neritina</name>
    <name type="common">Brown bryozoan</name>
    <name type="synonym">Sertularia neritina</name>
    <dbReference type="NCBI Taxonomy" id="10212"/>
    <lineage>
        <taxon>Eukaryota</taxon>
        <taxon>Metazoa</taxon>
        <taxon>Spiralia</taxon>
        <taxon>Lophotrochozoa</taxon>
        <taxon>Bryozoa</taxon>
        <taxon>Gymnolaemata</taxon>
        <taxon>Cheilostomatida</taxon>
        <taxon>Flustrina</taxon>
        <taxon>Buguloidea</taxon>
        <taxon>Bugulidae</taxon>
        <taxon>Bugula</taxon>
    </lineage>
</organism>
<protein>
    <submittedName>
        <fullName evidence="1">Uncharacterized protein</fullName>
    </submittedName>
</protein>
<comment type="caution">
    <text evidence="1">The sequence shown here is derived from an EMBL/GenBank/DDBJ whole genome shotgun (WGS) entry which is preliminary data.</text>
</comment>
<dbReference type="Proteomes" id="UP000593567">
    <property type="component" value="Unassembled WGS sequence"/>
</dbReference>
<proteinExistence type="predicted"/>
<dbReference type="AlphaFoldDB" id="A0A7J7JS91"/>
<evidence type="ECO:0000313" key="1">
    <source>
        <dbReference type="EMBL" id="KAF6028524.1"/>
    </source>
</evidence>
<gene>
    <name evidence="1" type="ORF">EB796_013174</name>
</gene>
<name>A0A7J7JS91_BUGNE</name>
<keyword evidence="2" id="KW-1185">Reference proteome</keyword>